<dbReference type="Pfam" id="PF01431">
    <property type="entry name" value="Peptidase_M13"/>
    <property type="match status" value="1"/>
</dbReference>
<dbReference type="Proteomes" id="UP000198131">
    <property type="component" value="Unassembled WGS sequence"/>
</dbReference>
<dbReference type="Gene3D" id="3.40.390.10">
    <property type="entry name" value="Collagenase (Catalytic Domain)"/>
    <property type="match status" value="1"/>
</dbReference>
<dbReference type="PROSITE" id="PS51885">
    <property type="entry name" value="NEPRILYSIN"/>
    <property type="match status" value="1"/>
</dbReference>
<comment type="similarity">
    <text evidence="2">Belongs to the peptidase M13 family.</text>
</comment>
<keyword evidence="7" id="KW-0482">Metalloprotease</keyword>
<protein>
    <submittedName>
        <fullName evidence="10">Endothelin-converting enzyme Metallo peptidase. MEROPS family M13</fullName>
    </submittedName>
</protein>
<keyword evidence="5" id="KW-0378">Hydrolase</keyword>
<keyword evidence="3" id="KW-0645">Protease</keyword>
<evidence type="ECO:0000256" key="5">
    <source>
        <dbReference type="ARBA" id="ARBA00022801"/>
    </source>
</evidence>
<evidence type="ECO:0000259" key="8">
    <source>
        <dbReference type="Pfam" id="PF01431"/>
    </source>
</evidence>
<proteinExistence type="inferred from homology"/>
<dbReference type="Pfam" id="PF05649">
    <property type="entry name" value="Peptidase_M13_N"/>
    <property type="match status" value="1"/>
</dbReference>
<evidence type="ECO:0000313" key="11">
    <source>
        <dbReference type="Proteomes" id="UP000198131"/>
    </source>
</evidence>
<dbReference type="InterPro" id="IPR042089">
    <property type="entry name" value="Peptidase_M13_dom_2"/>
</dbReference>
<evidence type="ECO:0000256" key="1">
    <source>
        <dbReference type="ARBA" id="ARBA00001947"/>
    </source>
</evidence>
<dbReference type="Gene3D" id="1.10.1380.10">
    <property type="entry name" value="Neutral endopeptidase , domain2"/>
    <property type="match status" value="1"/>
</dbReference>
<keyword evidence="11" id="KW-1185">Reference proteome</keyword>
<dbReference type="GO" id="GO:0005886">
    <property type="term" value="C:plasma membrane"/>
    <property type="evidence" value="ECO:0007669"/>
    <property type="project" value="TreeGrafter"/>
</dbReference>
<keyword evidence="4" id="KW-0479">Metal-binding</keyword>
<evidence type="ECO:0000256" key="6">
    <source>
        <dbReference type="ARBA" id="ARBA00022833"/>
    </source>
</evidence>
<keyword evidence="6" id="KW-0862">Zinc</keyword>
<dbReference type="CDD" id="cd08662">
    <property type="entry name" value="M13"/>
    <property type="match status" value="1"/>
</dbReference>
<evidence type="ECO:0000256" key="7">
    <source>
        <dbReference type="ARBA" id="ARBA00023049"/>
    </source>
</evidence>
<dbReference type="PANTHER" id="PTHR11733:SF167">
    <property type="entry name" value="FI17812P1-RELATED"/>
    <property type="match status" value="1"/>
</dbReference>
<dbReference type="GO" id="GO:0046872">
    <property type="term" value="F:metal ion binding"/>
    <property type="evidence" value="ECO:0007669"/>
    <property type="project" value="UniProtKB-KW"/>
</dbReference>
<accession>A0A212UEK3</accession>
<feature type="domain" description="Peptidase M13 N-terminal" evidence="9">
    <location>
        <begin position="97"/>
        <end position="476"/>
    </location>
</feature>
<sequence>MLAYGDLRFDCALKDVPPSPCKYLILSLLSITMKNRNTLTLAAFSMAGLGLSLSSCSSSKPVATTAPDTTMAAPAAEAPVVKGVGLDVANIDPAVAPCDDFFHFASGTWLKNTPIPGSEVRWGSFQQLADRNNAVSRQILEEAAANTSAAKGSNMQKVGDYYGSAMDSVAIEKAGITPLKPELARIAAAKDLKSLQAVVARQQALGTGAFFRAGVGPDRKQSTVYAVNLGQGGLGMPDRDYYLKDDARSKSIRNAYVAYMTNTFKLMGDAEATAAKKAAAVLSIETRLAQASKSRVELRDPYANYNKMTVAEANKQFPNLGLPAMLAQNKLGAAKEVIVGQPAFFKEVNTLMKQEPLANIKTYLDWQLVSSVSSALPKAYSDEAFRFTQVLTGAKQQQPRWKRMLGATDAAMGQAFGQLYVDKTFTPETKQKAMQMVTNIKASMAEHIQQLDWMSDVTKQEALKKLEAFKVKIGYPDKWKDYSALTISRDSYLKNVLAARQWAYNDNVSKFGKPIDRNEWRFTPPTVNASYNSSMNDITFPAGIMQPPFFDPNADDAVNYGGMGAVIGHEITHGFDDQGRQSDAEGNLRDWWTKEDAAKFEQRATLVGNQYSAFSPVDSVYVNGKLTMGENLADFGGLSVAYSALQKELQQKYGNGPRPKYDGYTPEQRFFLAWAQIWRTNARPEYLRQQVMTDPHSPAQFRTNGPLMNMPEFYEAFGCKEDAKMVRAQNVRARVW</sequence>
<dbReference type="PRINTS" id="PR00786">
    <property type="entry name" value="NEPRILYSIN"/>
</dbReference>
<organism evidence="10 11">
    <name type="scientific">Hymenobacter gelipurpurascens</name>
    <dbReference type="NCBI Taxonomy" id="89968"/>
    <lineage>
        <taxon>Bacteria</taxon>
        <taxon>Pseudomonadati</taxon>
        <taxon>Bacteroidota</taxon>
        <taxon>Cytophagia</taxon>
        <taxon>Cytophagales</taxon>
        <taxon>Hymenobacteraceae</taxon>
        <taxon>Hymenobacter</taxon>
    </lineage>
</organism>
<gene>
    <name evidence="10" type="ORF">SAMN06265337_3507</name>
</gene>
<dbReference type="GO" id="GO:0016485">
    <property type="term" value="P:protein processing"/>
    <property type="evidence" value="ECO:0007669"/>
    <property type="project" value="TreeGrafter"/>
</dbReference>
<comment type="cofactor">
    <cofactor evidence="1">
        <name>Zn(2+)</name>
        <dbReference type="ChEBI" id="CHEBI:29105"/>
    </cofactor>
</comment>
<dbReference type="EMBL" id="FYEW01000002">
    <property type="protein sequence ID" value="SNC76677.1"/>
    <property type="molecule type" value="Genomic_DNA"/>
</dbReference>
<dbReference type="InterPro" id="IPR008753">
    <property type="entry name" value="Peptidase_M13_N"/>
</dbReference>
<dbReference type="SUPFAM" id="SSF55486">
    <property type="entry name" value="Metalloproteases ('zincins'), catalytic domain"/>
    <property type="match status" value="1"/>
</dbReference>
<dbReference type="InterPro" id="IPR018497">
    <property type="entry name" value="Peptidase_M13_C"/>
</dbReference>
<dbReference type="GO" id="GO:0004222">
    <property type="term" value="F:metalloendopeptidase activity"/>
    <property type="evidence" value="ECO:0007669"/>
    <property type="project" value="InterPro"/>
</dbReference>
<evidence type="ECO:0000256" key="4">
    <source>
        <dbReference type="ARBA" id="ARBA00022723"/>
    </source>
</evidence>
<dbReference type="InterPro" id="IPR000718">
    <property type="entry name" value="Peptidase_M13"/>
</dbReference>
<dbReference type="InterPro" id="IPR024079">
    <property type="entry name" value="MetalloPept_cat_dom_sf"/>
</dbReference>
<evidence type="ECO:0000259" key="9">
    <source>
        <dbReference type="Pfam" id="PF05649"/>
    </source>
</evidence>
<feature type="domain" description="Peptidase M13 C-terminal" evidence="8">
    <location>
        <begin position="528"/>
        <end position="730"/>
    </location>
</feature>
<evidence type="ECO:0000256" key="3">
    <source>
        <dbReference type="ARBA" id="ARBA00022670"/>
    </source>
</evidence>
<reference evidence="11" key="1">
    <citation type="submission" date="2017-06" db="EMBL/GenBank/DDBJ databases">
        <authorList>
            <person name="Varghese N."/>
            <person name="Submissions S."/>
        </authorList>
    </citation>
    <scope>NUCLEOTIDE SEQUENCE [LARGE SCALE GENOMIC DNA]</scope>
    <source>
        <strain evidence="11">DSM 11116</strain>
    </source>
</reference>
<name>A0A212UEK3_9BACT</name>
<dbReference type="PANTHER" id="PTHR11733">
    <property type="entry name" value="ZINC METALLOPROTEASE FAMILY M13 NEPRILYSIN-RELATED"/>
    <property type="match status" value="1"/>
</dbReference>
<dbReference type="AlphaFoldDB" id="A0A212UEK3"/>
<evidence type="ECO:0000256" key="2">
    <source>
        <dbReference type="ARBA" id="ARBA00007357"/>
    </source>
</evidence>
<evidence type="ECO:0000313" key="10">
    <source>
        <dbReference type="EMBL" id="SNC76677.1"/>
    </source>
</evidence>